<dbReference type="SUPFAM" id="SSF53098">
    <property type="entry name" value="Ribonuclease H-like"/>
    <property type="match status" value="1"/>
</dbReference>
<comment type="catalytic activity">
    <reaction evidence="9">
        <text>DNA(n) + a 2'-deoxyribonucleoside 5'-triphosphate = DNA(n+1) + diphosphate</text>
        <dbReference type="Rhea" id="RHEA:22508"/>
        <dbReference type="Rhea" id="RHEA-COMP:17339"/>
        <dbReference type="Rhea" id="RHEA-COMP:17340"/>
        <dbReference type="ChEBI" id="CHEBI:33019"/>
        <dbReference type="ChEBI" id="CHEBI:61560"/>
        <dbReference type="ChEBI" id="CHEBI:173112"/>
        <dbReference type="EC" id="2.7.7.7"/>
    </reaction>
</comment>
<dbReference type="SUPFAM" id="SSF51294">
    <property type="entry name" value="Hedgehog/intein (Hint) domain"/>
    <property type="match status" value="1"/>
</dbReference>
<reference evidence="12" key="1">
    <citation type="submission" date="2020-03" db="EMBL/GenBank/DDBJ databases">
        <title>The deep terrestrial virosphere.</title>
        <authorList>
            <person name="Holmfeldt K."/>
            <person name="Nilsson E."/>
            <person name="Simone D."/>
            <person name="Lopez-Fernandez M."/>
            <person name="Wu X."/>
            <person name="de Brujin I."/>
            <person name="Lundin D."/>
            <person name="Andersson A."/>
            <person name="Bertilsson S."/>
            <person name="Dopson M."/>
        </authorList>
    </citation>
    <scope>NUCLEOTIDE SEQUENCE</scope>
    <source>
        <strain evidence="12">TM448B00540</strain>
    </source>
</reference>
<evidence type="ECO:0000256" key="1">
    <source>
        <dbReference type="ARBA" id="ARBA00005755"/>
    </source>
</evidence>
<sequence length="1059" mass="125913">MWYSFIKQNPVLRDIILEEEKGYTSTQSFPLVKVYVRYPYNVKEITNLAIPFQKRTGKYFHLHESNIIFTKRFLIDKKLYTGINDKLEPVEIESKHRKIFLDIEVEGEEEWKEESYKYPIIILGLYDEVTKRYYQFYIGEDMEVDKEDKDSTYLLFPCIDEKDLLEKIARIWSKISPDVVVTFSPFDMNYILNRLKILEINYSFLSPIRKVTKGPHFHCLDVLDYALLYRKVVKEQTWHTLEYISKKELGYGKIKLENKIYQTWKMDKKSVLEYNLRDVKLLKDLEQKLHFIRDYIVPIWELTGLSFSDCLSPNKIADILYLRDSNGREVWKSYSYIKASGYKGALVIASPGIYDNILVMDWSELYPCLDQETECLTEEGWKKYNNLKEGENILTFNKEERRLEYQPINKLIIKEYNGIMYHFKGLHYCDMKVTPNHRIIYENKRYRKKELQVSKAKDLVTYVSIPCTGSFNGSNRYNENLVKLSAWIITEGSVPKEMPFNRKLINIYQSFTVNRSNCEEIANILKELGFHFQIYDRKRKGSIERTFRLNSYASRFMWEFLEGKKSIPRKLLNLQIDQLELFFETLLKGDGHSFKDRKYNKILYTVDEELANKYHELAVKLNKRAIIRKFNNEYCIKITNKVDFNIHSSFCSLVKYKGKVWCPSVKNNFFMVRRNGNSFITGNSIMETFHISWDTYTRLMGDIKVDRDLFFSSKEEGQSNRLVRPFREKRREIKNLKRTTDKETRDSLKRRSDAFKSIINACSYGIYGYQSRNGYFGSRLYDPNVAAAITLMERIIFNEVKDYIKEIGYEMVYGDTDSIFVQLKREDYEVESKEILDKIQSHIDKFIEDNYHVPSKLKISIEYILKRIIIITKKRYQGVTLGGEEIVRGIEIVRMESAPITSIVEKAIGDLILNYKEDEIERYTESIKRDIINKKIPLEDIAIRPRCTKDEYKTLTRNYKAVKICEEYTKEKIKKGNRFFLFHIVPKKKLKTKLRLDNEEKEVIFDVNVIGLKRIEDLPIELEIDYPKMIEYTVISPVQKYLNAIKEKSYKQKSISDYR</sequence>
<dbReference type="GO" id="GO:0000166">
    <property type="term" value="F:nucleotide binding"/>
    <property type="evidence" value="ECO:0007669"/>
    <property type="project" value="InterPro"/>
</dbReference>
<dbReference type="SMART" id="SM00486">
    <property type="entry name" value="POLBc"/>
    <property type="match status" value="1"/>
</dbReference>
<dbReference type="GO" id="GO:0016539">
    <property type="term" value="P:intein-mediated protein splicing"/>
    <property type="evidence" value="ECO:0007669"/>
    <property type="project" value="InterPro"/>
</dbReference>
<keyword evidence="8" id="KW-0238">DNA-binding</keyword>
<dbReference type="InterPro" id="IPR042087">
    <property type="entry name" value="DNA_pol_B_thumb"/>
</dbReference>
<dbReference type="InterPro" id="IPR006133">
    <property type="entry name" value="DNA-dir_DNA_pol_B_exonuc"/>
</dbReference>
<dbReference type="Gene3D" id="1.10.132.60">
    <property type="entry name" value="DNA polymerase family B, C-terminal domain"/>
    <property type="match status" value="1"/>
</dbReference>
<evidence type="ECO:0000256" key="5">
    <source>
        <dbReference type="ARBA" id="ARBA00022813"/>
    </source>
</evidence>
<dbReference type="PROSITE" id="PS00116">
    <property type="entry name" value="DNA_POLYMERASE_B"/>
    <property type="match status" value="1"/>
</dbReference>
<evidence type="ECO:0000259" key="11">
    <source>
        <dbReference type="Pfam" id="PF03104"/>
    </source>
</evidence>
<dbReference type="Gene3D" id="3.30.420.10">
    <property type="entry name" value="Ribonuclease H-like superfamily/Ribonuclease H"/>
    <property type="match status" value="1"/>
</dbReference>
<dbReference type="PROSITE" id="PS50817">
    <property type="entry name" value="INTEIN_N_TER"/>
    <property type="match status" value="1"/>
</dbReference>
<dbReference type="Pfam" id="PF00136">
    <property type="entry name" value="DNA_pol_B"/>
    <property type="match status" value="1"/>
</dbReference>
<evidence type="ECO:0000256" key="7">
    <source>
        <dbReference type="ARBA" id="ARBA00023000"/>
    </source>
</evidence>
<dbReference type="InterPro" id="IPR012337">
    <property type="entry name" value="RNaseH-like_sf"/>
</dbReference>
<protein>
    <recommendedName>
        <fullName evidence="2">DNA-directed DNA polymerase</fullName>
        <ecNumber evidence="2">2.7.7.7</ecNumber>
    </recommendedName>
</protein>
<dbReference type="InterPro" id="IPR006141">
    <property type="entry name" value="Intein_N"/>
</dbReference>
<dbReference type="EMBL" id="MT144630">
    <property type="protein sequence ID" value="QJH95832.1"/>
    <property type="molecule type" value="Genomic_DNA"/>
</dbReference>
<accession>A0A6M3XDI3</accession>
<evidence type="ECO:0000256" key="9">
    <source>
        <dbReference type="ARBA" id="ARBA00049244"/>
    </source>
</evidence>
<dbReference type="GO" id="GO:0006261">
    <property type="term" value="P:DNA-templated DNA replication"/>
    <property type="evidence" value="ECO:0007669"/>
    <property type="project" value="TreeGrafter"/>
</dbReference>
<evidence type="ECO:0000313" key="12">
    <source>
        <dbReference type="EMBL" id="QJH95832.1"/>
    </source>
</evidence>
<dbReference type="Gene3D" id="3.10.28.10">
    <property type="entry name" value="Homing endonucleases"/>
    <property type="match status" value="1"/>
</dbReference>
<dbReference type="GO" id="GO:0003677">
    <property type="term" value="F:DNA binding"/>
    <property type="evidence" value="ECO:0007669"/>
    <property type="project" value="UniProtKB-KW"/>
</dbReference>
<dbReference type="InterPro" id="IPR036844">
    <property type="entry name" value="Hint_dom_sf"/>
</dbReference>
<dbReference type="InterPro" id="IPR050240">
    <property type="entry name" value="DNA_pol_type-B"/>
</dbReference>
<evidence type="ECO:0000256" key="6">
    <source>
        <dbReference type="ARBA" id="ARBA00022932"/>
    </source>
</evidence>
<dbReference type="AlphaFoldDB" id="A0A6M3XDI3"/>
<evidence type="ECO:0000256" key="3">
    <source>
        <dbReference type="ARBA" id="ARBA00022679"/>
    </source>
</evidence>
<dbReference type="Gene3D" id="1.10.287.690">
    <property type="entry name" value="Helix hairpin bin"/>
    <property type="match status" value="1"/>
</dbReference>
<dbReference type="SUPFAM" id="SSF55608">
    <property type="entry name" value="Homing endonucleases"/>
    <property type="match status" value="1"/>
</dbReference>
<gene>
    <name evidence="12" type="ORF">TM448B00540_0022</name>
</gene>
<evidence type="ECO:0000256" key="4">
    <source>
        <dbReference type="ARBA" id="ARBA00022695"/>
    </source>
</evidence>
<evidence type="ECO:0000256" key="2">
    <source>
        <dbReference type="ARBA" id="ARBA00012417"/>
    </source>
</evidence>
<evidence type="ECO:0000256" key="8">
    <source>
        <dbReference type="ARBA" id="ARBA00023125"/>
    </source>
</evidence>
<dbReference type="Gene3D" id="3.30.342.10">
    <property type="entry name" value="DNA Polymerase, chain B, domain 1"/>
    <property type="match status" value="1"/>
</dbReference>
<keyword evidence="5" id="KW-0068">Autocatalytic cleavage</keyword>
<dbReference type="Gene3D" id="2.170.16.10">
    <property type="entry name" value="Hedgehog/Intein (Hint) domain"/>
    <property type="match status" value="1"/>
</dbReference>
<organism evidence="12">
    <name type="scientific">viral metagenome</name>
    <dbReference type="NCBI Taxonomy" id="1070528"/>
    <lineage>
        <taxon>unclassified sequences</taxon>
        <taxon>metagenomes</taxon>
        <taxon>organismal metagenomes</taxon>
    </lineage>
</organism>
<dbReference type="InterPro" id="IPR027434">
    <property type="entry name" value="Homing_endonucl"/>
</dbReference>
<keyword evidence="7" id="KW-0651">Protein splicing</keyword>
<feature type="domain" description="DNA-directed DNA polymerase family B multifunctional" evidence="10">
    <location>
        <begin position="712"/>
        <end position="997"/>
    </location>
</feature>
<dbReference type="Gene3D" id="3.90.1600.10">
    <property type="entry name" value="Palm domain of DNA polymerase"/>
    <property type="match status" value="1"/>
</dbReference>
<dbReference type="Pfam" id="PF03104">
    <property type="entry name" value="DNA_pol_B_exo1"/>
    <property type="match status" value="1"/>
</dbReference>
<comment type="similarity">
    <text evidence="1">Belongs to the DNA polymerase type-B family.</text>
</comment>
<keyword evidence="3" id="KW-0808">Transferase</keyword>
<name>A0A6M3XDI3_9ZZZZ</name>
<dbReference type="PANTHER" id="PTHR10322">
    <property type="entry name" value="DNA POLYMERASE CATALYTIC SUBUNIT"/>
    <property type="match status" value="1"/>
</dbReference>
<dbReference type="InterPro" id="IPR006134">
    <property type="entry name" value="DNA-dir_DNA_pol_B_multi_dom"/>
</dbReference>
<evidence type="ECO:0000259" key="10">
    <source>
        <dbReference type="Pfam" id="PF00136"/>
    </source>
</evidence>
<dbReference type="PANTHER" id="PTHR10322:SF23">
    <property type="entry name" value="DNA POLYMERASE DELTA CATALYTIC SUBUNIT"/>
    <property type="match status" value="1"/>
</dbReference>
<keyword evidence="4" id="KW-0548">Nucleotidyltransferase</keyword>
<feature type="domain" description="DNA-directed DNA polymerase family B exonuclease" evidence="11">
    <location>
        <begin position="38"/>
        <end position="204"/>
    </location>
</feature>
<dbReference type="InterPro" id="IPR043502">
    <property type="entry name" value="DNA/RNA_pol_sf"/>
</dbReference>
<dbReference type="InterPro" id="IPR006172">
    <property type="entry name" value="DNA-dir_DNA_pol_B"/>
</dbReference>
<dbReference type="InterPro" id="IPR036397">
    <property type="entry name" value="RNaseH_sf"/>
</dbReference>
<dbReference type="EC" id="2.7.7.7" evidence="2"/>
<dbReference type="InterPro" id="IPR023211">
    <property type="entry name" value="DNA_pol_palm_dom_sf"/>
</dbReference>
<dbReference type="InterPro" id="IPR017964">
    <property type="entry name" value="DNA-dir_DNA_pol_B_CS"/>
</dbReference>
<dbReference type="SUPFAM" id="SSF56672">
    <property type="entry name" value="DNA/RNA polymerases"/>
    <property type="match status" value="1"/>
</dbReference>
<proteinExistence type="inferred from homology"/>
<dbReference type="GO" id="GO:0003887">
    <property type="term" value="F:DNA-directed DNA polymerase activity"/>
    <property type="evidence" value="ECO:0007669"/>
    <property type="project" value="UniProtKB-KW"/>
</dbReference>
<keyword evidence="6" id="KW-0239">DNA-directed DNA polymerase</keyword>